<proteinExistence type="predicted"/>
<feature type="domain" description="PiggyBac transposable element-derived protein" evidence="1">
    <location>
        <begin position="6"/>
        <end position="132"/>
    </location>
</feature>
<dbReference type="InterPro" id="IPR029526">
    <property type="entry name" value="PGBD"/>
</dbReference>
<evidence type="ECO:0000313" key="3">
    <source>
        <dbReference type="Proteomes" id="UP001159363"/>
    </source>
</evidence>
<reference evidence="2 3" key="1">
    <citation type="submission" date="2023-02" db="EMBL/GenBank/DDBJ databases">
        <title>LHISI_Scaffold_Assembly.</title>
        <authorList>
            <person name="Stuart O.P."/>
            <person name="Cleave R."/>
            <person name="Magrath M.J.L."/>
            <person name="Mikheyev A.S."/>
        </authorList>
    </citation>
    <scope>NUCLEOTIDE SEQUENCE [LARGE SCALE GENOMIC DNA]</scope>
    <source>
        <strain evidence="2">Daus_M_001</strain>
        <tissue evidence="2">Leg muscle</tissue>
    </source>
</reference>
<dbReference type="PANTHER" id="PTHR47055">
    <property type="entry name" value="DDE_TNP_1_7 DOMAIN-CONTAINING PROTEIN"/>
    <property type="match status" value="1"/>
</dbReference>
<sequence length="135" mass="15840">MIGDAVEDVTFQSRLYVTQNEKILNLKEGELLCFLGINFIMGYHKLPPWKHYWSTSEDLGVLVINAMPRDHFETILRYLHANDNTSVPHGNKDKIYKLRPVDNKLNDRFQQVHKWTLELSIDEIIILFKGRSTLK</sequence>
<dbReference type="InterPro" id="IPR052638">
    <property type="entry name" value="PiggyBac_TE-derived"/>
</dbReference>
<dbReference type="Proteomes" id="UP001159363">
    <property type="component" value="Chromosome 1"/>
</dbReference>
<evidence type="ECO:0000313" key="2">
    <source>
        <dbReference type="EMBL" id="KAJ8896410.1"/>
    </source>
</evidence>
<gene>
    <name evidence="2" type="ORF">PR048_001754</name>
</gene>
<dbReference type="EMBL" id="JARBHB010000001">
    <property type="protein sequence ID" value="KAJ8896410.1"/>
    <property type="molecule type" value="Genomic_DNA"/>
</dbReference>
<protein>
    <recommendedName>
        <fullName evidence="1">PiggyBac transposable element-derived protein domain-containing protein</fullName>
    </recommendedName>
</protein>
<accession>A0ABQ9IJP4</accession>
<comment type="caution">
    <text evidence="2">The sequence shown here is derived from an EMBL/GenBank/DDBJ whole genome shotgun (WGS) entry which is preliminary data.</text>
</comment>
<evidence type="ECO:0000259" key="1">
    <source>
        <dbReference type="Pfam" id="PF13843"/>
    </source>
</evidence>
<dbReference type="Pfam" id="PF13843">
    <property type="entry name" value="DDE_Tnp_1_7"/>
    <property type="match status" value="1"/>
</dbReference>
<name>A0ABQ9IJP4_9NEOP</name>
<organism evidence="2 3">
    <name type="scientific">Dryococelus australis</name>
    <dbReference type="NCBI Taxonomy" id="614101"/>
    <lineage>
        <taxon>Eukaryota</taxon>
        <taxon>Metazoa</taxon>
        <taxon>Ecdysozoa</taxon>
        <taxon>Arthropoda</taxon>
        <taxon>Hexapoda</taxon>
        <taxon>Insecta</taxon>
        <taxon>Pterygota</taxon>
        <taxon>Neoptera</taxon>
        <taxon>Polyneoptera</taxon>
        <taxon>Phasmatodea</taxon>
        <taxon>Verophasmatodea</taxon>
        <taxon>Anareolatae</taxon>
        <taxon>Phasmatidae</taxon>
        <taxon>Eurycanthinae</taxon>
        <taxon>Dryococelus</taxon>
    </lineage>
</organism>
<keyword evidence="3" id="KW-1185">Reference proteome</keyword>
<dbReference type="PANTHER" id="PTHR47055:SF3">
    <property type="entry name" value="PHORBOL-ESTER_DAG-TYPE DOMAIN-CONTAINING PROTEIN"/>
    <property type="match status" value="1"/>
</dbReference>